<sequence>MTTAYPRNIIGHVDDLSDAMKAAKTIDEIEKSWLHFHLIESHIERTWPNDRRLMDTLRRLKSGLSQYTRDFREGLPSPYSGWRADLSSLRSQVSPQYDKDGWPK</sequence>
<proteinExistence type="predicted"/>
<gene>
    <name evidence="1" type="ORF">F7Q93_15155</name>
</gene>
<organism evidence="1">
    <name type="scientific">Brucella pituitosa</name>
    <dbReference type="NCBI Taxonomy" id="571256"/>
    <lineage>
        <taxon>Bacteria</taxon>
        <taxon>Pseudomonadati</taxon>
        <taxon>Pseudomonadota</taxon>
        <taxon>Alphaproteobacteria</taxon>
        <taxon>Hyphomicrobiales</taxon>
        <taxon>Brucellaceae</taxon>
        <taxon>Brucella/Ochrobactrum group</taxon>
        <taxon>Brucella</taxon>
    </lineage>
</organism>
<name>A0A643F088_9HYPH</name>
<comment type="caution">
    <text evidence="1">The sequence shown here is derived from an EMBL/GenBank/DDBJ whole genome shotgun (WGS) entry which is preliminary data.</text>
</comment>
<dbReference type="AlphaFoldDB" id="A0A643F088"/>
<evidence type="ECO:0000313" key="1">
    <source>
        <dbReference type="EMBL" id="KAB0570576.1"/>
    </source>
</evidence>
<reference evidence="1" key="1">
    <citation type="submission" date="2019-09" db="EMBL/GenBank/DDBJ databases">
        <title>Draft genome sequences of 48 bacterial type strains from the CCUG.</title>
        <authorList>
            <person name="Tunovic T."/>
            <person name="Pineiro-Iglesias B."/>
            <person name="Unosson C."/>
            <person name="Inganas E."/>
            <person name="Ohlen M."/>
            <person name="Cardew S."/>
            <person name="Jensie-Markopoulos S."/>
            <person name="Salva-Serra F."/>
            <person name="Jaen-Luchoro D."/>
            <person name="Karlsson R."/>
            <person name="Svensson-Stadler L."/>
            <person name="Chun J."/>
            <person name="Moore E."/>
        </authorList>
    </citation>
    <scope>NUCLEOTIDE SEQUENCE</scope>
    <source>
        <strain evidence="1">CCUG 50899</strain>
    </source>
</reference>
<dbReference type="RefSeq" id="WP_128093999.1">
    <property type="nucleotide sequence ID" value="NZ_JBHEEN010000006.1"/>
</dbReference>
<accession>A0A643F088</accession>
<protein>
    <submittedName>
        <fullName evidence="1">Uncharacterized protein</fullName>
    </submittedName>
</protein>
<dbReference type="EMBL" id="VZPE01000006">
    <property type="protein sequence ID" value="KAB0570576.1"/>
    <property type="molecule type" value="Genomic_DNA"/>
</dbReference>